<keyword evidence="2 5" id="KW-0145">Chemotaxis</keyword>
<dbReference type="RefSeq" id="WP_184805225.1">
    <property type="nucleotide sequence ID" value="NZ_JACIIZ010000014.1"/>
</dbReference>
<evidence type="ECO:0000256" key="4">
    <source>
        <dbReference type="ARBA" id="ARBA00048267"/>
    </source>
</evidence>
<dbReference type="SUPFAM" id="SSF52172">
    <property type="entry name" value="CheY-like"/>
    <property type="match status" value="1"/>
</dbReference>
<comment type="similarity">
    <text evidence="5">Belongs to the CheB family.</text>
</comment>
<dbReference type="NCBIfam" id="NF001965">
    <property type="entry name" value="PRK00742.1"/>
    <property type="match status" value="1"/>
</dbReference>
<comment type="subcellular location">
    <subcellularLocation>
        <location evidence="5">Cytoplasm</location>
    </subcellularLocation>
</comment>
<dbReference type="GO" id="GO:0005737">
    <property type="term" value="C:cytoplasm"/>
    <property type="evidence" value="ECO:0007669"/>
    <property type="project" value="UniProtKB-SubCell"/>
</dbReference>
<feature type="active site" evidence="5 6">
    <location>
        <position position="215"/>
    </location>
</feature>
<evidence type="ECO:0000256" key="6">
    <source>
        <dbReference type="PROSITE-ProRule" id="PRU00050"/>
    </source>
</evidence>
<dbReference type="PIRSF" id="PIRSF000876">
    <property type="entry name" value="RR_chemtxs_CheB"/>
    <property type="match status" value="1"/>
</dbReference>
<feature type="active site" evidence="5 6">
    <location>
        <position position="338"/>
    </location>
</feature>
<dbReference type="HAMAP" id="MF_00099">
    <property type="entry name" value="CheB_chemtxs"/>
    <property type="match status" value="1"/>
</dbReference>
<dbReference type="PROSITE" id="PS50110">
    <property type="entry name" value="RESPONSE_REGULATORY"/>
    <property type="match status" value="1"/>
</dbReference>
<dbReference type="Pfam" id="PF01339">
    <property type="entry name" value="CheB_methylest"/>
    <property type="match status" value="1"/>
</dbReference>
<comment type="function">
    <text evidence="5">Involved in chemotaxis. Part of a chemotaxis signal transduction system that modulates chemotaxis in response to various stimuli. Catalyzes the demethylation of specific methylglutamate residues introduced into the chemoreceptors (methyl-accepting chemotaxis proteins or MCP) by CheR. Also mediates the irreversible deamidation of specific glutamine residues to glutamic acid.</text>
</comment>
<dbReference type="CDD" id="cd17541">
    <property type="entry name" value="REC_CheB-like"/>
    <property type="match status" value="1"/>
</dbReference>
<sequence>MNDIPGRSQAAPPAAATTEPYRVMVVDDSAVIRGLLTRTLESDNDIRVVASVANGQMAVNTLRRQTLDVIVLDIEMPVMDGLTALPQLIAADPNVKIIMASTLTAKNADISLRALRAGASDYVTKPSSTRELTGADSFKAELVGKVRAFGEAARRADPSKGTPARPVAPRPAAAPTPAAAAGAVAPARVRLYETGPVTLRPAPDIRPDIIAIGSSTGGPQALFEVMSNFRGGLQQPIVITQHMPATFTTILAEHISRQCGIECAEAKDGEPIVGGRAYVAPGDNHFLLVPRNGVPTVQLTKDPPENFCRPAVDPMLRSIVKIYGRKVLAVILTGMGHDGRGGCDHVVQAGGMVVGQDEASSVVWGMPGAVATAGLCSSILPLKEIGPFIRKIALRTAA</sequence>
<evidence type="ECO:0000259" key="10">
    <source>
        <dbReference type="PROSITE" id="PS50122"/>
    </source>
</evidence>
<feature type="domain" description="CheB-type methylesterase" evidence="10">
    <location>
        <begin position="203"/>
        <end position="386"/>
    </location>
</feature>
<dbReference type="InterPro" id="IPR008248">
    <property type="entry name" value="CheB-like"/>
</dbReference>
<evidence type="ECO:0000256" key="2">
    <source>
        <dbReference type="ARBA" id="ARBA00022500"/>
    </source>
</evidence>
<evidence type="ECO:0000313" key="12">
    <source>
        <dbReference type="Proteomes" id="UP000539175"/>
    </source>
</evidence>
<dbReference type="InterPro" id="IPR000673">
    <property type="entry name" value="Sig_transdc_resp-reg_Me-estase"/>
</dbReference>
<keyword evidence="3 5" id="KW-0378">Hydrolase</keyword>
<comment type="catalytic activity">
    <reaction evidence="4 5">
        <text>[protein]-L-glutamate 5-O-methyl ester + H2O = L-glutamyl-[protein] + methanol + H(+)</text>
        <dbReference type="Rhea" id="RHEA:23236"/>
        <dbReference type="Rhea" id="RHEA-COMP:10208"/>
        <dbReference type="Rhea" id="RHEA-COMP:10311"/>
        <dbReference type="ChEBI" id="CHEBI:15377"/>
        <dbReference type="ChEBI" id="CHEBI:15378"/>
        <dbReference type="ChEBI" id="CHEBI:17790"/>
        <dbReference type="ChEBI" id="CHEBI:29973"/>
        <dbReference type="ChEBI" id="CHEBI:82795"/>
        <dbReference type="EC" id="3.1.1.61"/>
    </reaction>
</comment>
<keyword evidence="5 7" id="KW-0597">Phosphoprotein</keyword>
<evidence type="ECO:0000256" key="5">
    <source>
        <dbReference type="HAMAP-Rule" id="MF_00099"/>
    </source>
</evidence>
<dbReference type="GO" id="GO:0008984">
    <property type="term" value="F:protein-glutamate methylesterase activity"/>
    <property type="evidence" value="ECO:0007669"/>
    <property type="project" value="UniProtKB-UniRule"/>
</dbReference>
<proteinExistence type="inferred from homology"/>
<dbReference type="Pfam" id="PF00072">
    <property type="entry name" value="Response_reg"/>
    <property type="match status" value="1"/>
</dbReference>
<dbReference type="InterPro" id="IPR011006">
    <property type="entry name" value="CheY-like_superfamily"/>
</dbReference>
<dbReference type="PROSITE" id="PS50122">
    <property type="entry name" value="CHEB"/>
    <property type="match status" value="1"/>
</dbReference>
<dbReference type="CDD" id="cd16432">
    <property type="entry name" value="CheB_Rec"/>
    <property type="match status" value="1"/>
</dbReference>
<dbReference type="EC" id="3.1.1.61" evidence="5"/>
<dbReference type="EMBL" id="JACIIZ010000014">
    <property type="protein sequence ID" value="MBB6253837.1"/>
    <property type="molecule type" value="Genomic_DNA"/>
</dbReference>
<keyword evidence="1 5" id="KW-0963">Cytoplasm</keyword>
<comment type="catalytic activity">
    <reaction evidence="5">
        <text>L-glutaminyl-[protein] + H2O = L-glutamyl-[protein] + NH4(+)</text>
        <dbReference type="Rhea" id="RHEA:16441"/>
        <dbReference type="Rhea" id="RHEA-COMP:10207"/>
        <dbReference type="Rhea" id="RHEA-COMP:10208"/>
        <dbReference type="ChEBI" id="CHEBI:15377"/>
        <dbReference type="ChEBI" id="CHEBI:28938"/>
        <dbReference type="ChEBI" id="CHEBI:29973"/>
        <dbReference type="ChEBI" id="CHEBI:30011"/>
        <dbReference type="EC" id="3.5.1.44"/>
    </reaction>
</comment>
<evidence type="ECO:0000259" key="9">
    <source>
        <dbReference type="PROSITE" id="PS50110"/>
    </source>
</evidence>
<dbReference type="GO" id="GO:0006935">
    <property type="term" value="P:chemotaxis"/>
    <property type="evidence" value="ECO:0007669"/>
    <property type="project" value="UniProtKB-UniRule"/>
</dbReference>
<evidence type="ECO:0000256" key="7">
    <source>
        <dbReference type="PROSITE-ProRule" id="PRU00169"/>
    </source>
</evidence>
<dbReference type="GO" id="GO:0050568">
    <property type="term" value="F:protein-glutamine glutaminase activity"/>
    <property type="evidence" value="ECO:0007669"/>
    <property type="project" value="UniProtKB-UniRule"/>
</dbReference>
<dbReference type="Proteomes" id="UP000539175">
    <property type="component" value="Unassembled WGS sequence"/>
</dbReference>
<accession>A0A7X0B140</accession>
<evidence type="ECO:0000256" key="1">
    <source>
        <dbReference type="ARBA" id="ARBA00022490"/>
    </source>
</evidence>
<comment type="domain">
    <text evidence="5">Contains a C-terminal catalytic domain, and an N-terminal region which modulates catalytic activity.</text>
</comment>
<dbReference type="SUPFAM" id="SSF52738">
    <property type="entry name" value="Methylesterase CheB, C-terminal domain"/>
    <property type="match status" value="1"/>
</dbReference>
<dbReference type="InterPro" id="IPR035909">
    <property type="entry name" value="CheB_C"/>
</dbReference>
<dbReference type="GO" id="GO:0000156">
    <property type="term" value="F:phosphorelay response regulator activity"/>
    <property type="evidence" value="ECO:0007669"/>
    <property type="project" value="InterPro"/>
</dbReference>
<feature type="domain" description="Response regulatory" evidence="9">
    <location>
        <begin position="22"/>
        <end position="140"/>
    </location>
</feature>
<dbReference type="InterPro" id="IPR001789">
    <property type="entry name" value="Sig_transdc_resp-reg_receiver"/>
</dbReference>
<dbReference type="EC" id="3.5.1.44" evidence="5"/>
<dbReference type="Gene3D" id="3.40.50.180">
    <property type="entry name" value="Methylesterase CheB, C-terminal domain"/>
    <property type="match status" value="1"/>
</dbReference>
<evidence type="ECO:0000256" key="8">
    <source>
        <dbReference type="SAM" id="MobiDB-lite"/>
    </source>
</evidence>
<dbReference type="SMART" id="SM00448">
    <property type="entry name" value="REC"/>
    <property type="match status" value="1"/>
</dbReference>
<feature type="region of interest" description="Disordered" evidence="8">
    <location>
        <begin position="153"/>
        <end position="179"/>
    </location>
</feature>
<evidence type="ECO:0000256" key="3">
    <source>
        <dbReference type="ARBA" id="ARBA00022801"/>
    </source>
</evidence>
<dbReference type="PANTHER" id="PTHR42872">
    <property type="entry name" value="PROTEIN-GLUTAMATE METHYLESTERASE/PROTEIN-GLUTAMINE GLUTAMINASE"/>
    <property type="match status" value="1"/>
</dbReference>
<gene>
    <name evidence="5" type="primary">cheB</name>
    <name evidence="11" type="ORF">FHS74_004413</name>
</gene>
<dbReference type="PANTHER" id="PTHR42872:SF3">
    <property type="entry name" value="PROTEIN-GLUTAMATE METHYLESTERASE_PROTEIN-GLUTAMINE GLUTAMINASE 1"/>
    <property type="match status" value="1"/>
</dbReference>
<dbReference type="Gene3D" id="3.40.50.2300">
    <property type="match status" value="1"/>
</dbReference>
<dbReference type="AlphaFoldDB" id="A0A7X0B140"/>
<feature type="active site" evidence="5 6">
    <location>
        <position position="242"/>
    </location>
</feature>
<reference evidence="11 12" key="1">
    <citation type="submission" date="2020-08" db="EMBL/GenBank/DDBJ databases">
        <title>Genomic Encyclopedia of Type Strains, Phase IV (KMG-IV): sequencing the most valuable type-strain genomes for metagenomic binning, comparative biology and taxonomic classification.</title>
        <authorList>
            <person name="Goeker M."/>
        </authorList>
    </citation>
    <scope>NUCLEOTIDE SEQUENCE [LARGE SCALE GENOMIC DNA]</scope>
    <source>
        <strain evidence="11 12">DSM 22198</strain>
    </source>
</reference>
<feature type="modified residue" description="4-aspartylphosphate" evidence="5 7">
    <location>
        <position position="73"/>
    </location>
</feature>
<comment type="caution">
    <text evidence="11">The sequence shown here is derived from an EMBL/GenBank/DDBJ whole genome shotgun (WGS) entry which is preliminary data.</text>
</comment>
<organism evidence="11 12">
    <name type="scientific">Nitrospirillum iridis</name>
    <dbReference type="NCBI Taxonomy" id="765888"/>
    <lineage>
        <taxon>Bacteria</taxon>
        <taxon>Pseudomonadati</taxon>
        <taxon>Pseudomonadota</taxon>
        <taxon>Alphaproteobacteria</taxon>
        <taxon>Rhodospirillales</taxon>
        <taxon>Azospirillaceae</taxon>
        <taxon>Nitrospirillum</taxon>
    </lineage>
</organism>
<name>A0A7X0B140_9PROT</name>
<protein>
    <recommendedName>
        <fullName evidence="5">Protein-glutamate methylesterase/protein-glutamine glutaminase</fullName>
        <ecNumber evidence="5">3.1.1.61</ecNumber>
        <ecNumber evidence="5">3.5.1.44</ecNumber>
    </recommendedName>
</protein>
<keyword evidence="12" id="KW-1185">Reference proteome</keyword>
<evidence type="ECO:0000313" key="11">
    <source>
        <dbReference type="EMBL" id="MBB6253837.1"/>
    </source>
</evidence>
<comment type="PTM">
    <text evidence="5">Phosphorylated by CheA. Phosphorylation of the N-terminal regulatory domain activates the methylesterase activity.</text>
</comment>